<dbReference type="Gene3D" id="1.10.510.10">
    <property type="entry name" value="Transferase(Phosphotransferase) domain 1"/>
    <property type="match status" value="1"/>
</dbReference>
<reference evidence="25 26" key="1">
    <citation type="journal article" date="2018" name="Mol. Plant">
        <title>The genome of Artemisia annua provides insight into the evolution of Asteraceae family and artemisinin biosynthesis.</title>
        <authorList>
            <person name="Shen Q."/>
            <person name="Zhang L."/>
            <person name="Liao Z."/>
            <person name="Wang S."/>
            <person name="Yan T."/>
            <person name="Shi P."/>
            <person name="Liu M."/>
            <person name="Fu X."/>
            <person name="Pan Q."/>
            <person name="Wang Y."/>
            <person name="Lv Z."/>
            <person name="Lu X."/>
            <person name="Zhang F."/>
            <person name="Jiang W."/>
            <person name="Ma Y."/>
            <person name="Chen M."/>
            <person name="Hao X."/>
            <person name="Li L."/>
            <person name="Tang Y."/>
            <person name="Lv G."/>
            <person name="Zhou Y."/>
            <person name="Sun X."/>
            <person name="Brodelius P.E."/>
            <person name="Rose J.K.C."/>
            <person name="Tang K."/>
        </authorList>
    </citation>
    <scope>NUCLEOTIDE SEQUENCE [LARGE SCALE GENOMIC DNA]</scope>
    <source>
        <strain evidence="26">cv. Huhao1</strain>
        <tissue evidence="25">Leaf</tissue>
    </source>
</reference>
<comment type="subcellular location">
    <subcellularLocation>
        <location evidence="2">Cytoplasm</location>
    </subcellularLocation>
</comment>
<feature type="compositionally biased region" description="Polar residues" evidence="23">
    <location>
        <begin position="78"/>
        <end position="88"/>
    </location>
</feature>
<keyword evidence="6" id="KW-0963">Cytoplasm</keyword>
<dbReference type="GO" id="GO:0016887">
    <property type="term" value="F:ATP hydrolysis activity"/>
    <property type="evidence" value="ECO:0007669"/>
    <property type="project" value="RHEA"/>
</dbReference>
<dbReference type="Gene3D" id="3.30.200.20">
    <property type="entry name" value="Phosphorylase Kinase, domain 1"/>
    <property type="match status" value="1"/>
</dbReference>
<evidence type="ECO:0000256" key="4">
    <source>
        <dbReference type="ARBA" id="ARBA00012513"/>
    </source>
</evidence>
<evidence type="ECO:0000256" key="23">
    <source>
        <dbReference type="SAM" id="MobiDB-lite"/>
    </source>
</evidence>
<evidence type="ECO:0000256" key="12">
    <source>
        <dbReference type="ARBA" id="ARBA00022777"/>
    </source>
</evidence>
<comment type="cofactor">
    <cofactor evidence="1 22">
        <name>Mg(2+)</name>
        <dbReference type="ChEBI" id="CHEBI:18420"/>
    </cofactor>
</comment>
<feature type="compositionally biased region" description="Basic residues" evidence="23">
    <location>
        <begin position="530"/>
        <end position="553"/>
    </location>
</feature>
<organism evidence="25 26">
    <name type="scientific">Artemisia annua</name>
    <name type="common">Sweet wormwood</name>
    <dbReference type="NCBI Taxonomy" id="35608"/>
    <lineage>
        <taxon>Eukaryota</taxon>
        <taxon>Viridiplantae</taxon>
        <taxon>Streptophyta</taxon>
        <taxon>Embryophyta</taxon>
        <taxon>Tracheophyta</taxon>
        <taxon>Spermatophyta</taxon>
        <taxon>Magnoliopsida</taxon>
        <taxon>eudicotyledons</taxon>
        <taxon>Gunneridae</taxon>
        <taxon>Pentapetalae</taxon>
        <taxon>asterids</taxon>
        <taxon>campanulids</taxon>
        <taxon>Asterales</taxon>
        <taxon>Asteraceae</taxon>
        <taxon>Asteroideae</taxon>
        <taxon>Anthemideae</taxon>
        <taxon>Artemisiinae</taxon>
        <taxon>Artemisia</taxon>
    </lineage>
</organism>
<comment type="caution">
    <text evidence="25">The sequence shown here is derived from an EMBL/GenBank/DDBJ whole genome shotgun (WGS) entry which is preliminary data.</text>
</comment>
<dbReference type="InterPro" id="IPR000687">
    <property type="entry name" value="RIO_kinase"/>
</dbReference>
<comment type="similarity">
    <text evidence="3 19">Belongs to the protein kinase superfamily. RIO-type Ser/Thr kinase family.</text>
</comment>
<evidence type="ECO:0000256" key="14">
    <source>
        <dbReference type="ARBA" id="ARBA00022840"/>
    </source>
</evidence>
<feature type="region of interest" description="Disordered" evidence="23">
    <location>
        <begin position="69"/>
        <end position="88"/>
    </location>
</feature>
<dbReference type="InterPro" id="IPR018934">
    <property type="entry name" value="RIO_dom"/>
</dbReference>
<evidence type="ECO:0000256" key="16">
    <source>
        <dbReference type="ARBA" id="ARBA00047899"/>
    </source>
</evidence>
<evidence type="ECO:0000256" key="1">
    <source>
        <dbReference type="ARBA" id="ARBA00001946"/>
    </source>
</evidence>
<comment type="catalytic activity">
    <reaction evidence="17 19">
        <text>L-seryl-[protein] + ATP = O-phospho-L-seryl-[protein] + ADP + H(+)</text>
        <dbReference type="Rhea" id="RHEA:17989"/>
        <dbReference type="Rhea" id="RHEA-COMP:9863"/>
        <dbReference type="Rhea" id="RHEA-COMP:11604"/>
        <dbReference type="ChEBI" id="CHEBI:15378"/>
        <dbReference type="ChEBI" id="CHEBI:29999"/>
        <dbReference type="ChEBI" id="CHEBI:30616"/>
        <dbReference type="ChEBI" id="CHEBI:83421"/>
        <dbReference type="ChEBI" id="CHEBI:456216"/>
        <dbReference type="EC" id="2.7.11.1"/>
    </reaction>
</comment>
<feature type="region of interest" description="Disordered" evidence="23">
    <location>
        <begin position="467"/>
        <end position="553"/>
    </location>
</feature>
<comment type="catalytic activity">
    <reaction evidence="18">
        <text>ATP + H2O = ADP + phosphate + H(+)</text>
        <dbReference type="Rhea" id="RHEA:13065"/>
        <dbReference type="ChEBI" id="CHEBI:15377"/>
        <dbReference type="ChEBI" id="CHEBI:15378"/>
        <dbReference type="ChEBI" id="CHEBI:30616"/>
        <dbReference type="ChEBI" id="CHEBI:43474"/>
        <dbReference type="ChEBI" id="CHEBI:456216"/>
    </reaction>
</comment>
<dbReference type="PANTHER" id="PTHR45723">
    <property type="entry name" value="SERINE/THREONINE-PROTEIN KINASE RIO1"/>
    <property type="match status" value="1"/>
</dbReference>
<dbReference type="InterPro" id="IPR017407">
    <property type="entry name" value="Ser/Thr_kinase_Rio1"/>
</dbReference>
<dbReference type="SMART" id="SM00090">
    <property type="entry name" value="RIO"/>
    <property type="match status" value="1"/>
</dbReference>
<keyword evidence="11 19" id="KW-0547">Nucleotide-binding</keyword>
<evidence type="ECO:0000256" key="20">
    <source>
        <dbReference type="PIRSR" id="PIRSR038147-1"/>
    </source>
</evidence>
<keyword evidence="14 19" id="KW-0067">ATP-binding</keyword>
<dbReference type="InterPro" id="IPR018935">
    <property type="entry name" value="RIO_kinase_CS"/>
</dbReference>
<sequence length="553" mass="62846">MSLTLEQSVTPEPMNETKLSDEHEFEEEDDDDIAWSSDSDIGEALDYLDSKDDTGAVDGALILNARRPNAHGGIHSRPNASALQPLSNRNQKFTNHIRASPLEEWEGRWDSGMSNSVTTAIRESVRGMAIGKTKTTEKADRATVEQAIDPRTRMVLFKMLNRGVFNDINGCISTGKEANVYHATKTDGQELAIKVYKTSVLVFKDRDRYVQGDYRFRHGYCKHNPRKMVKTWAEKEMRNLMRLKAAGIRCPTPLLLRLHVLVMEFIGTTGWAAPRLKDAALSLDRLREGYFEMVTIMRVLYQKCKLVHGDLSEYNILYHEGHMFIIDVSQSVDLDHPHALDFLREDCLHVSDFFKKRGIAVMNIRELFDFIVDPSINEDSVDSYLEEAQKKVLARGDEVSAEDEIADAVFVQSYIPKTLDSVKHAERDVQRLTSGQDTGDMYYQTITGLKQARLIEEQQHQEANLLKEDSPADPAKHSNSQDDGSQTETDDEDSEDDDGSFSDDDKMTPSEKKAARKENKKKVKEEKREARKTKVPKAVKKKKKKLAKAKKTR</sequence>
<feature type="compositionally biased region" description="Polar residues" evidence="23">
    <location>
        <begin position="1"/>
        <end position="10"/>
    </location>
</feature>
<evidence type="ECO:0000256" key="7">
    <source>
        <dbReference type="ARBA" id="ARBA00022517"/>
    </source>
</evidence>
<dbReference type="InterPro" id="IPR051272">
    <property type="entry name" value="RIO-type_Ser/Thr_kinase"/>
</dbReference>
<keyword evidence="26" id="KW-1185">Reference proteome</keyword>
<evidence type="ECO:0000256" key="21">
    <source>
        <dbReference type="PIRSR" id="PIRSR038147-2"/>
    </source>
</evidence>
<evidence type="ECO:0000259" key="24">
    <source>
        <dbReference type="SMART" id="SM00090"/>
    </source>
</evidence>
<evidence type="ECO:0000313" key="25">
    <source>
        <dbReference type="EMBL" id="PWA98273.1"/>
    </source>
</evidence>
<keyword evidence="12 19" id="KW-0418">Kinase</keyword>
<feature type="compositionally biased region" description="Basic and acidic residues" evidence="23">
    <location>
        <begin position="467"/>
        <end position="480"/>
    </location>
</feature>
<feature type="binding site" evidence="21">
    <location>
        <position position="194"/>
    </location>
    <ligand>
        <name>ATP</name>
        <dbReference type="ChEBI" id="CHEBI:30616"/>
    </ligand>
</feature>
<feature type="active site" description="4-aspartylphosphate intermediate" evidence="20">
    <location>
        <position position="327"/>
    </location>
</feature>
<dbReference type="STRING" id="35608.A0A2U1QJU7"/>
<feature type="region of interest" description="Disordered" evidence="23">
    <location>
        <begin position="1"/>
        <end position="38"/>
    </location>
</feature>
<protein>
    <recommendedName>
        <fullName evidence="5 19">Serine/threonine-protein kinase RIO1</fullName>
        <ecNumber evidence="4 19">2.7.11.1</ecNumber>
    </recommendedName>
</protein>
<keyword evidence="7" id="KW-0690">Ribosome biogenesis</keyword>
<feature type="binding site" evidence="21">
    <location>
        <position position="266"/>
    </location>
    <ligand>
        <name>ATP</name>
        <dbReference type="ChEBI" id="CHEBI:30616"/>
    </ligand>
</feature>
<dbReference type="OrthoDB" id="205248at2759"/>
<evidence type="ECO:0000256" key="3">
    <source>
        <dbReference type="ARBA" id="ARBA00009196"/>
    </source>
</evidence>
<dbReference type="FunFam" id="3.30.200.20:FF:000148">
    <property type="entry name" value="Serine/threonine-protein kinase RIO1"/>
    <property type="match status" value="1"/>
</dbReference>
<feature type="compositionally biased region" description="Acidic residues" evidence="23">
    <location>
        <begin position="488"/>
        <end position="502"/>
    </location>
</feature>
<keyword evidence="9 19" id="KW-0808">Transferase</keyword>
<feature type="binding site" evidence="22">
    <location>
        <position position="315"/>
    </location>
    <ligand>
        <name>Mg(2+)</name>
        <dbReference type="ChEBI" id="CHEBI:18420"/>
    </ligand>
</feature>
<dbReference type="CDD" id="cd05147">
    <property type="entry name" value="RIO1_euk"/>
    <property type="match status" value="1"/>
</dbReference>
<dbReference type="SUPFAM" id="SSF56112">
    <property type="entry name" value="Protein kinase-like (PK-like)"/>
    <property type="match status" value="1"/>
</dbReference>
<evidence type="ECO:0000256" key="15">
    <source>
        <dbReference type="ARBA" id="ARBA00022842"/>
    </source>
</evidence>
<evidence type="ECO:0000313" key="26">
    <source>
        <dbReference type="Proteomes" id="UP000245207"/>
    </source>
</evidence>
<dbReference type="Pfam" id="PF01163">
    <property type="entry name" value="RIO1"/>
    <property type="match status" value="1"/>
</dbReference>
<evidence type="ECO:0000256" key="19">
    <source>
        <dbReference type="PIRNR" id="PIRNR038147"/>
    </source>
</evidence>
<evidence type="ECO:0000256" key="8">
    <source>
        <dbReference type="ARBA" id="ARBA00022527"/>
    </source>
</evidence>
<feature type="active site" description="Proton acceptor" evidence="20">
    <location>
        <position position="310"/>
    </location>
</feature>
<dbReference type="InterPro" id="IPR011009">
    <property type="entry name" value="Kinase-like_dom_sf"/>
</dbReference>
<feature type="binding site" evidence="22">
    <location>
        <position position="327"/>
    </location>
    <ligand>
        <name>Mg(2+)</name>
        <dbReference type="ChEBI" id="CHEBI:18420"/>
    </ligand>
</feature>
<evidence type="ECO:0000256" key="13">
    <source>
        <dbReference type="ARBA" id="ARBA00022801"/>
    </source>
</evidence>
<dbReference type="GO" id="GO:0046872">
    <property type="term" value="F:metal ion binding"/>
    <property type="evidence" value="ECO:0007669"/>
    <property type="project" value="UniProtKB-KW"/>
</dbReference>
<dbReference type="FunFam" id="1.10.510.10:FF:000232">
    <property type="entry name" value="Serine/threonine-protein kinase RIO1"/>
    <property type="match status" value="1"/>
</dbReference>
<dbReference type="AlphaFoldDB" id="A0A2U1QJU7"/>
<keyword evidence="10" id="KW-0479">Metal-binding</keyword>
<keyword evidence="15" id="KW-0460">Magnesium</keyword>
<feature type="domain" description="RIO kinase" evidence="24">
    <location>
        <begin position="137"/>
        <end position="373"/>
    </location>
</feature>
<dbReference type="GO" id="GO:0106310">
    <property type="term" value="F:protein serine kinase activity"/>
    <property type="evidence" value="ECO:0007669"/>
    <property type="project" value="RHEA"/>
</dbReference>
<dbReference type="GO" id="GO:0004674">
    <property type="term" value="F:protein serine/threonine kinase activity"/>
    <property type="evidence" value="ECO:0007669"/>
    <property type="project" value="UniProtKB-KW"/>
</dbReference>
<feature type="compositionally biased region" description="Basic and acidic residues" evidence="23">
    <location>
        <begin position="503"/>
        <end position="529"/>
    </location>
</feature>
<evidence type="ECO:0000256" key="11">
    <source>
        <dbReference type="ARBA" id="ARBA00022741"/>
    </source>
</evidence>
<evidence type="ECO:0000256" key="17">
    <source>
        <dbReference type="ARBA" id="ARBA00048679"/>
    </source>
</evidence>
<evidence type="ECO:0000256" key="9">
    <source>
        <dbReference type="ARBA" id="ARBA00022679"/>
    </source>
</evidence>
<keyword evidence="8 19" id="KW-0723">Serine/threonine-protein kinase</keyword>
<name>A0A2U1QJU7_ARTAN</name>
<gene>
    <name evidence="25" type="ORF">CTI12_AA021620</name>
</gene>
<comment type="catalytic activity">
    <reaction evidence="16 19">
        <text>L-threonyl-[protein] + ATP = O-phospho-L-threonyl-[protein] + ADP + H(+)</text>
        <dbReference type="Rhea" id="RHEA:46608"/>
        <dbReference type="Rhea" id="RHEA-COMP:11060"/>
        <dbReference type="Rhea" id="RHEA-COMP:11605"/>
        <dbReference type="ChEBI" id="CHEBI:15378"/>
        <dbReference type="ChEBI" id="CHEBI:30013"/>
        <dbReference type="ChEBI" id="CHEBI:30616"/>
        <dbReference type="ChEBI" id="CHEBI:61977"/>
        <dbReference type="ChEBI" id="CHEBI:456216"/>
        <dbReference type="EC" id="2.7.11.1"/>
    </reaction>
</comment>
<evidence type="ECO:0000256" key="6">
    <source>
        <dbReference type="ARBA" id="ARBA00022490"/>
    </source>
</evidence>
<dbReference type="EMBL" id="PKPP01000074">
    <property type="protein sequence ID" value="PWA98273.1"/>
    <property type="molecule type" value="Genomic_DNA"/>
</dbReference>
<evidence type="ECO:0000256" key="10">
    <source>
        <dbReference type="ARBA" id="ARBA00022723"/>
    </source>
</evidence>
<dbReference type="Proteomes" id="UP000245207">
    <property type="component" value="Unassembled WGS sequence"/>
</dbReference>
<evidence type="ECO:0000256" key="2">
    <source>
        <dbReference type="ARBA" id="ARBA00004496"/>
    </source>
</evidence>
<dbReference type="GO" id="GO:0005524">
    <property type="term" value="F:ATP binding"/>
    <property type="evidence" value="ECO:0007669"/>
    <property type="project" value="UniProtKB-KW"/>
</dbReference>
<dbReference type="EC" id="2.7.11.1" evidence="4 19"/>
<evidence type="ECO:0000256" key="22">
    <source>
        <dbReference type="PIRSR" id="PIRSR038147-3"/>
    </source>
</evidence>
<proteinExistence type="inferred from homology"/>
<dbReference type="PROSITE" id="PS01245">
    <property type="entry name" value="RIO1"/>
    <property type="match status" value="1"/>
</dbReference>
<dbReference type="PIRSF" id="PIRSF038147">
    <property type="entry name" value="Ser/Thr_PK_RIO1"/>
    <property type="match status" value="1"/>
</dbReference>
<feature type="compositionally biased region" description="Acidic residues" evidence="23">
    <location>
        <begin position="23"/>
        <end position="33"/>
    </location>
</feature>
<dbReference type="GO" id="GO:0005737">
    <property type="term" value="C:cytoplasm"/>
    <property type="evidence" value="ECO:0007669"/>
    <property type="project" value="UniProtKB-SubCell"/>
</dbReference>
<evidence type="ECO:0000256" key="5">
    <source>
        <dbReference type="ARBA" id="ARBA00016038"/>
    </source>
</evidence>
<keyword evidence="13" id="KW-0378">Hydrolase</keyword>
<dbReference type="GO" id="GO:0042254">
    <property type="term" value="P:ribosome biogenesis"/>
    <property type="evidence" value="ECO:0007669"/>
    <property type="project" value="UniProtKB-KW"/>
</dbReference>
<evidence type="ECO:0000256" key="18">
    <source>
        <dbReference type="ARBA" id="ARBA00049360"/>
    </source>
</evidence>
<accession>A0A2U1QJU7</accession>